<keyword evidence="2" id="KW-0436">Ligase</keyword>
<keyword evidence="2" id="KW-0820">tRNA-binding</keyword>
<dbReference type="GO" id="GO:0016879">
    <property type="term" value="F:ligase activity, forming carbon-nitrogen bonds"/>
    <property type="evidence" value="ECO:0007669"/>
    <property type="project" value="UniProtKB-UniRule"/>
</dbReference>
<dbReference type="NCBIfam" id="NF010192">
    <property type="entry name" value="PRK13671.1"/>
    <property type="match status" value="1"/>
</dbReference>
<comment type="similarity">
    <text evidence="2">Belongs to the TmcAL family.</text>
</comment>
<comment type="function">
    <text evidence="2">Catalyzes the formation of N(4)-acetylcytidine (ac(4)C) at the wobble position of elongator tRNA(Met), using acetate and ATP as substrates. First activates an acetate ion to form acetyladenylate (Ac-AMP) and then transfers the acetyl group to tRNA to form ac(4)C34.</text>
</comment>
<comment type="subcellular location">
    <subcellularLocation>
        <location evidence="2">Cytoplasm</location>
    </subcellularLocation>
</comment>
<dbReference type="GO" id="GO:0005737">
    <property type="term" value="C:cytoplasm"/>
    <property type="evidence" value="ECO:0007669"/>
    <property type="project" value="UniProtKB-SubCell"/>
</dbReference>
<dbReference type="Gene3D" id="3.40.50.620">
    <property type="entry name" value="HUPs"/>
    <property type="match status" value="1"/>
</dbReference>
<dbReference type="OrthoDB" id="9769796at2"/>
<keyword evidence="2" id="KW-0547">Nucleotide-binding</keyword>
<keyword evidence="5" id="KW-1185">Reference proteome</keyword>
<dbReference type="GO" id="GO:0005524">
    <property type="term" value="F:ATP binding"/>
    <property type="evidence" value="ECO:0007669"/>
    <property type="project" value="UniProtKB-KW"/>
</dbReference>
<reference evidence="4 5" key="1">
    <citation type="submission" date="2016-11" db="EMBL/GenBank/DDBJ databases">
        <authorList>
            <person name="Jaros S."/>
            <person name="Januszkiewicz K."/>
            <person name="Wedrychowicz H."/>
        </authorList>
    </citation>
    <scope>NUCLEOTIDE SEQUENCE [LARGE SCALE GENOMIC DNA]</scope>
    <source>
        <strain evidence="4 5">DSM 17918</strain>
    </source>
</reference>
<feature type="binding site" evidence="2">
    <location>
        <position position="162"/>
    </location>
    <ligand>
        <name>ATP</name>
        <dbReference type="ChEBI" id="CHEBI:30616"/>
    </ligand>
</feature>
<keyword evidence="2" id="KW-0963">Cytoplasm</keyword>
<dbReference type="PANTHER" id="PTHR37825:SF1">
    <property type="entry name" value="TRNA(MET) CYTIDINE ACETATE LIGASE"/>
    <property type="match status" value="1"/>
</dbReference>
<feature type="binding site" evidence="2">
    <location>
        <begin position="7"/>
        <end position="20"/>
    </location>
    <ligand>
        <name>ATP</name>
        <dbReference type="ChEBI" id="CHEBI:30616"/>
    </ligand>
</feature>
<feature type="binding site" evidence="2">
    <location>
        <begin position="187"/>
        <end position="188"/>
    </location>
    <ligand>
        <name>ATP</name>
        <dbReference type="ChEBI" id="CHEBI:30616"/>
    </ligand>
</feature>
<keyword evidence="2" id="KW-0694">RNA-binding</keyword>
<evidence type="ECO:0000313" key="5">
    <source>
        <dbReference type="Proteomes" id="UP000184088"/>
    </source>
</evidence>
<dbReference type="STRING" id="1121256.SAMN02746089_01493"/>
<dbReference type="Pfam" id="PF05636">
    <property type="entry name" value="HIGH_NTase1"/>
    <property type="match status" value="1"/>
</dbReference>
<keyword evidence="1 2" id="KW-0819">tRNA processing</keyword>
<protein>
    <recommendedName>
        <fullName evidence="2">tRNA(Met) cytidine acetate ligase</fullName>
        <ecNumber evidence="2">6.3.4.-</ecNumber>
    </recommendedName>
</protein>
<evidence type="ECO:0000256" key="3">
    <source>
        <dbReference type="SAM" id="Coils"/>
    </source>
</evidence>
<dbReference type="InterPro" id="IPR008513">
    <property type="entry name" value="tRNA(Met)_cyd_acetate_ligase"/>
</dbReference>
<organism evidence="4 5">
    <name type="scientific">Caldanaerobius fijiensis DSM 17918</name>
    <dbReference type="NCBI Taxonomy" id="1121256"/>
    <lineage>
        <taxon>Bacteria</taxon>
        <taxon>Bacillati</taxon>
        <taxon>Bacillota</taxon>
        <taxon>Clostridia</taxon>
        <taxon>Thermoanaerobacterales</taxon>
        <taxon>Thermoanaerobacteraceae</taxon>
        <taxon>Caldanaerobius</taxon>
    </lineage>
</organism>
<keyword evidence="4" id="KW-0808">Transferase</keyword>
<feature type="binding site" evidence="2">
    <location>
        <position position="102"/>
    </location>
    <ligand>
        <name>ATP</name>
        <dbReference type="ChEBI" id="CHEBI:30616"/>
    </ligand>
</feature>
<dbReference type="HAMAP" id="MF_01539">
    <property type="entry name" value="TmcAL"/>
    <property type="match status" value="1"/>
</dbReference>
<dbReference type="AlphaFoldDB" id="A0A1M4ZS96"/>
<sequence>MHVMGIIVEYNPFHNGHLYHLNKSKEVTDATHVIAVMSGNYIQRGEPALVDKWARAKMALSCGVDLVIELPFVYAVQSAEIFAYGAIKLLDSTNIVDSICFGSESGDIKALTKIAEILAYEPNSFKSSIKKYLKQGRSFPEARQIAIAEHLKASSNILATPNNILAIEYIKNLMRLNSKIKPYTIKRISSGYHDVVIRDNIPSATAIRNILKASNMHKINGTMPDICYEELIKEFNKGKGPVFIEDFEMPIFYTLRKVNKRELMEIQDVSEGLENRLIKYSREAGNLNELISHVKTKRYTMTRIKRILIHTMIGIKEQDLKIFNANGGPQYIRVLGFNEKGRNLLKLIKERSQLPIITNVRNTAKYPALIKSMLEIEARATDLYVLGFKNPLERKAGRDQMTSPIVV</sequence>
<name>A0A1M4ZS96_9THEO</name>
<dbReference type="Proteomes" id="UP000184088">
    <property type="component" value="Unassembled WGS sequence"/>
</dbReference>
<dbReference type="InterPro" id="IPR014729">
    <property type="entry name" value="Rossmann-like_a/b/a_fold"/>
</dbReference>
<keyword evidence="3" id="KW-0175">Coiled coil</keyword>
<proteinExistence type="inferred from homology"/>
<gene>
    <name evidence="2" type="primary">tmcAL</name>
    <name evidence="4" type="ORF">SAMN02746089_01493</name>
</gene>
<keyword evidence="2" id="KW-0067">ATP-binding</keyword>
<dbReference type="GO" id="GO:0000049">
    <property type="term" value="F:tRNA binding"/>
    <property type="evidence" value="ECO:0007669"/>
    <property type="project" value="UniProtKB-KW"/>
</dbReference>
<dbReference type="RefSeq" id="WP_073343479.1">
    <property type="nucleotide sequence ID" value="NZ_FQVH01000014.1"/>
</dbReference>
<dbReference type="PANTHER" id="PTHR37825">
    <property type="entry name" value="TRNA(MET) CYTIDINE ACETATE LIGASE"/>
    <property type="match status" value="1"/>
</dbReference>
<dbReference type="EMBL" id="FQVH01000014">
    <property type="protein sequence ID" value="SHF20960.1"/>
    <property type="molecule type" value="Genomic_DNA"/>
</dbReference>
<evidence type="ECO:0000256" key="2">
    <source>
        <dbReference type="HAMAP-Rule" id="MF_01539"/>
    </source>
</evidence>
<evidence type="ECO:0000313" key="4">
    <source>
        <dbReference type="EMBL" id="SHF20960.1"/>
    </source>
</evidence>
<dbReference type="SUPFAM" id="SSF52374">
    <property type="entry name" value="Nucleotidylyl transferase"/>
    <property type="match status" value="1"/>
</dbReference>
<dbReference type="EC" id="6.3.4.-" evidence="2"/>
<evidence type="ECO:0000256" key="1">
    <source>
        <dbReference type="ARBA" id="ARBA00022694"/>
    </source>
</evidence>
<dbReference type="GO" id="GO:0006400">
    <property type="term" value="P:tRNA modification"/>
    <property type="evidence" value="ECO:0007669"/>
    <property type="project" value="UniProtKB-UniRule"/>
</dbReference>
<feature type="coiled-coil region" evidence="3">
    <location>
        <begin position="263"/>
        <end position="290"/>
    </location>
</feature>
<dbReference type="GO" id="GO:0016740">
    <property type="term" value="F:transferase activity"/>
    <property type="evidence" value="ECO:0007669"/>
    <property type="project" value="UniProtKB-KW"/>
</dbReference>
<dbReference type="NCBIfam" id="NF010191">
    <property type="entry name" value="PRK13670.1"/>
    <property type="match status" value="1"/>
</dbReference>
<accession>A0A1M4ZS96</accession>
<comment type="catalytic activity">
    <reaction evidence="2">
        <text>cytidine(34) in elongator tRNA(Met) + acetate + ATP = N(4)-acetylcytidine(34) in elongator tRNA(Met) + AMP + diphosphate</text>
        <dbReference type="Rhea" id="RHEA:58144"/>
        <dbReference type="Rhea" id="RHEA-COMP:10693"/>
        <dbReference type="Rhea" id="RHEA-COMP:10694"/>
        <dbReference type="ChEBI" id="CHEBI:30089"/>
        <dbReference type="ChEBI" id="CHEBI:30616"/>
        <dbReference type="ChEBI" id="CHEBI:33019"/>
        <dbReference type="ChEBI" id="CHEBI:74900"/>
        <dbReference type="ChEBI" id="CHEBI:82748"/>
        <dbReference type="ChEBI" id="CHEBI:456215"/>
    </reaction>
</comment>